<proteinExistence type="predicted"/>
<evidence type="ECO:0000313" key="2">
    <source>
        <dbReference type="Proteomes" id="UP000594800"/>
    </source>
</evidence>
<reference evidence="1 2" key="1">
    <citation type="submission" date="2020-11" db="EMBL/GenBank/DDBJ databases">
        <title>Description of Pontivivens ytuae sp. nov. isolated from deep sea sediment of Mariana Trench.</title>
        <authorList>
            <person name="Wang Z."/>
            <person name="Sun Q.-L."/>
            <person name="Xu X.-D."/>
            <person name="Tang Y.-Z."/>
            <person name="Zhang J."/>
        </authorList>
    </citation>
    <scope>NUCLEOTIDE SEQUENCE [LARGE SCALE GENOMIC DNA]</scope>
    <source>
        <strain evidence="1 2">MT2928</strain>
    </source>
</reference>
<dbReference type="Pfam" id="PF20115">
    <property type="entry name" value="DUF6505"/>
    <property type="match status" value="1"/>
</dbReference>
<protein>
    <submittedName>
        <fullName evidence="1">Uncharacterized protein</fullName>
    </submittedName>
</protein>
<dbReference type="Proteomes" id="UP000594800">
    <property type="component" value="Chromosome"/>
</dbReference>
<dbReference type="EMBL" id="CP064942">
    <property type="protein sequence ID" value="QPH53197.1"/>
    <property type="molecule type" value="Genomic_DNA"/>
</dbReference>
<name>A0A7S9QCB0_9RHOB</name>
<gene>
    <name evidence="1" type="ORF">I0K15_15535</name>
</gene>
<sequence length="159" mass="17170">MTKLARTIRLDVSDTQVFTQPAPTGVWAIPGGFAFSDWSEDDLTGKARQDFANGWLDLDTFGRATFVAVAEASEAEIAALRDRLADHFVERYGAPDRLAALPTAAEEIAFMIELCADHTPNTLLAVSRELTGAGVRESFRAIAPTDAHLDQVAVHASPD</sequence>
<keyword evidence="2" id="KW-1185">Reference proteome</keyword>
<accession>A0A7S9QCB0</accession>
<dbReference type="RefSeq" id="WP_196102408.1">
    <property type="nucleotide sequence ID" value="NZ_CP064942.1"/>
</dbReference>
<dbReference type="AlphaFoldDB" id="A0A7S9QCB0"/>
<evidence type="ECO:0000313" key="1">
    <source>
        <dbReference type="EMBL" id="QPH53197.1"/>
    </source>
</evidence>
<dbReference type="KEGG" id="poz:I0K15_15535"/>
<organism evidence="1 2">
    <name type="scientific">Pontivivens ytuae</name>
    <dbReference type="NCBI Taxonomy" id="2789856"/>
    <lineage>
        <taxon>Bacteria</taxon>
        <taxon>Pseudomonadati</taxon>
        <taxon>Pseudomonadota</taxon>
        <taxon>Alphaproteobacteria</taxon>
        <taxon>Rhodobacterales</taxon>
        <taxon>Paracoccaceae</taxon>
        <taxon>Pontivivens</taxon>
    </lineage>
</organism>
<dbReference type="InterPro" id="IPR045442">
    <property type="entry name" value="DUF6505"/>
</dbReference>